<comment type="caution">
    <text evidence="2">The sequence shown here is derived from an EMBL/GenBank/DDBJ whole genome shotgun (WGS) entry which is preliminary data.</text>
</comment>
<dbReference type="RefSeq" id="WP_290040343.1">
    <property type="nucleotide sequence ID" value="NZ_JAOPLU010000001.1"/>
</dbReference>
<gene>
    <name evidence="2" type="ORF">OB962_00820</name>
</gene>
<evidence type="ECO:0000313" key="3">
    <source>
        <dbReference type="Proteomes" id="UP001168109"/>
    </source>
</evidence>
<protein>
    <submittedName>
        <fullName evidence="2">DUF4123 domain-containing protein</fullName>
    </submittedName>
</protein>
<dbReference type="Pfam" id="PF13503">
    <property type="entry name" value="DUF4123"/>
    <property type="match status" value="1"/>
</dbReference>
<sequence length="278" mass="32096">MALPELVLANGERLYLLLDGGQLPELELQLFEVSDSPAYQPLYLYSPWDNLREVSPCLVEVSEPLLRWFQQQPANTGWLLASHLTLLPLADQLRQLIEVESPYGSRILLKLAAPETMACLMVDADPWLWRGISQVWLQTRAGWHHWQVKKTLAEPMGDTCRLTDAQWARLGEVSWQNQLDAVYRHMQVWFPTRLAQQLSPQEWIARWARRAYQLGFQTERDLLLFFNVLGFVGDGWWEGNDYPTLSKYLTSPSAQTPSQRVELAANWAEQHALPQELT</sequence>
<keyword evidence="3" id="KW-1185">Reference proteome</keyword>
<feature type="domain" description="DUF4123" evidence="1">
    <location>
        <begin position="14"/>
        <end position="126"/>
    </location>
</feature>
<organism evidence="2 3">
    <name type="scientific">Aeromonas piscicola</name>
    <dbReference type="NCBI Taxonomy" id="600645"/>
    <lineage>
        <taxon>Bacteria</taxon>
        <taxon>Pseudomonadati</taxon>
        <taxon>Pseudomonadota</taxon>
        <taxon>Gammaproteobacteria</taxon>
        <taxon>Aeromonadales</taxon>
        <taxon>Aeromonadaceae</taxon>
        <taxon>Aeromonas</taxon>
    </lineage>
</organism>
<dbReference type="InterPro" id="IPR025391">
    <property type="entry name" value="DUF4123"/>
</dbReference>
<dbReference type="Proteomes" id="UP001168109">
    <property type="component" value="Unassembled WGS sequence"/>
</dbReference>
<name>A0ABT7Q6J3_9GAMM</name>
<proteinExistence type="predicted"/>
<dbReference type="EMBL" id="JAOPLU010000001">
    <property type="protein sequence ID" value="MDM5129545.1"/>
    <property type="molecule type" value="Genomic_DNA"/>
</dbReference>
<evidence type="ECO:0000313" key="2">
    <source>
        <dbReference type="EMBL" id="MDM5129545.1"/>
    </source>
</evidence>
<evidence type="ECO:0000259" key="1">
    <source>
        <dbReference type="Pfam" id="PF13503"/>
    </source>
</evidence>
<reference evidence="2" key="1">
    <citation type="submission" date="2024-05" db="EMBL/GenBank/DDBJ databases">
        <title>WGS of Aeromonas isolates.</title>
        <authorList>
            <person name="Lee H."/>
        </authorList>
    </citation>
    <scope>NUCLEOTIDE SEQUENCE</scope>
    <source>
        <strain evidence="2">LP308</strain>
    </source>
</reference>
<accession>A0ABT7Q6J3</accession>